<evidence type="ECO:0000256" key="6">
    <source>
        <dbReference type="ARBA" id="ARBA00022490"/>
    </source>
</evidence>
<dbReference type="GO" id="GO:0009288">
    <property type="term" value="C:bacterial-type flagellum"/>
    <property type="evidence" value="ECO:0007669"/>
    <property type="project" value="InterPro"/>
</dbReference>
<feature type="region of interest" description="Disordered" evidence="10">
    <location>
        <begin position="1"/>
        <end position="55"/>
    </location>
</feature>
<comment type="similarity">
    <text evidence="3">Belongs to the FliH family.</text>
</comment>
<dbReference type="GO" id="GO:0015031">
    <property type="term" value="P:protein transport"/>
    <property type="evidence" value="ECO:0007669"/>
    <property type="project" value="UniProtKB-KW"/>
</dbReference>
<feature type="compositionally biased region" description="Basic and acidic residues" evidence="10">
    <location>
        <begin position="1"/>
        <end position="34"/>
    </location>
</feature>
<feature type="region of interest" description="Disordered" evidence="10">
    <location>
        <begin position="261"/>
        <end position="300"/>
    </location>
</feature>
<dbReference type="HOGENOM" id="CLU_062625_0_0_6"/>
<keyword evidence="5" id="KW-0813">Transport</keyword>
<dbReference type="Pfam" id="PF02108">
    <property type="entry name" value="FliH"/>
    <property type="match status" value="1"/>
</dbReference>
<comment type="function">
    <text evidence="1">Needed for flagellar regrowth and assembly.</text>
</comment>
<dbReference type="PRINTS" id="PR01003">
    <property type="entry name" value="FLGFLIH"/>
</dbReference>
<evidence type="ECO:0000256" key="5">
    <source>
        <dbReference type="ARBA" id="ARBA00022448"/>
    </source>
</evidence>
<feature type="compositionally biased region" description="Basic and acidic residues" evidence="10">
    <location>
        <begin position="277"/>
        <end position="294"/>
    </location>
</feature>
<dbReference type="PANTHER" id="PTHR34982">
    <property type="entry name" value="YOP PROTEINS TRANSLOCATION PROTEIN L"/>
    <property type="match status" value="1"/>
</dbReference>
<dbReference type="InterPro" id="IPR000563">
    <property type="entry name" value="Flag_FliH"/>
</dbReference>
<dbReference type="OrthoDB" id="8480773at2"/>
<gene>
    <name evidence="12" type="ordered locus">Sama_2295</name>
</gene>
<keyword evidence="8" id="KW-0653">Protein transport</keyword>
<dbReference type="GO" id="GO:0003774">
    <property type="term" value="F:cytoskeletal motor activity"/>
    <property type="evidence" value="ECO:0007669"/>
    <property type="project" value="InterPro"/>
</dbReference>
<evidence type="ECO:0000256" key="7">
    <source>
        <dbReference type="ARBA" id="ARBA00022795"/>
    </source>
</evidence>
<dbReference type="EMBL" id="CP000507">
    <property type="protein sequence ID" value="ABM00501.1"/>
    <property type="molecule type" value="Genomic_DNA"/>
</dbReference>
<evidence type="ECO:0000256" key="10">
    <source>
        <dbReference type="SAM" id="MobiDB-lite"/>
    </source>
</evidence>
<sequence>MTDSKRPKNLLRGEEQDEFAHWRLPDMSSAREEEPANLLGRRPGQTFVPQEEEEIRPPTLAEIEAIRAEAEQEGLAAGHAEGLAQGLEAGRLQGLKEGHEEGVRQGHEQGMAQGLEDAARMIARFEGLIEQFAAPMAVLDNEIEQELLSLAMGLAKQILQHELKTHPEHVLAALREGVDCLPLKEQQVKIRLNPQDVTLVSSLYGPDEITRKQWQLESDPLLAQGELVIDSQRSRVDMRLENRIAAVLAAPIERHETLEREAQVLQQQAQGAAAEPGHADGVKGAEEEPGDDKSSPPSTE</sequence>
<evidence type="ECO:0000256" key="4">
    <source>
        <dbReference type="ARBA" id="ARBA00016507"/>
    </source>
</evidence>
<dbReference type="NCBIfam" id="NF004267">
    <property type="entry name" value="PRK05687.1-3"/>
    <property type="match status" value="1"/>
</dbReference>
<keyword evidence="12" id="KW-0966">Cell projection</keyword>
<dbReference type="GO" id="GO:0005829">
    <property type="term" value="C:cytosol"/>
    <property type="evidence" value="ECO:0007669"/>
    <property type="project" value="TreeGrafter"/>
</dbReference>
<evidence type="ECO:0000256" key="2">
    <source>
        <dbReference type="ARBA" id="ARBA00004496"/>
    </source>
</evidence>
<dbReference type="GO" id="GO:0071973">
    <property type="term" value="P:bacterial-type flagellum-dependent cell motility"/>
    <property type="evidence" value="ECO:0007669"/>
    <property type="project" value="InterPro"/>
</dbReference>
<dbReference type="InterPro" id="IPR051472">
    <property type="entry name" value="T3SS_Stator/FliH"/>
</dbReference>
<dbReference type="STRING" id="326297.Sama_2295"/>
<feature type="domain" description="Flagellar assembly protein FliH/Type III secretion system HrpE" evidence="11">
    <location>
        <begin position="122"/>
        <end position="245"/>
    </location>
</feature>
<proteinExistence type="inferred from homology"/>
<keyword evidence="6" id="KW-0963">Cytoplasm</keyword>
<dbReference type="KEGG" id="saz:Sama_2295"/>
<accession>A1S7Z4</accession>
<dbReference type="AlphaFoldDB" id="A1S7Z4"/>
<evidence type="ECO:0000256" key="3">
    <source>
        <dbReference type="ARBA" id="ARBA00006602"/>
    </source>
</evidence>
<comment type="subcellular location">
    <subcellularLocation>
        <location evidence="2">Cytoplasm</location>
    </subcellularLocation>
</comment>
<keyword evidence="12" id="KW-0969">Cilium</keyword>
<evidence type="ECO:0000259" key="11">
    <source>
        <dbReference type="Pfam" id="PF02108"/>
    </source>
</evidence>
<dbReference type="Proteomes" id="UP000009175">
    <property type="component" value="Chromosome"/>
</dbReference>
<evidence type="ECO:0000313" key="12">
    <source>
        <dbReference type="EMBL" id="ABM00501.1"/>
    </source>
</evidence>
<evidence type="ECO:0000313" key="13">
    <source>
        <dbReference type="Proteomes" id="UP000009175"/>
    </source>
</evidence>
<dbReference type="eggNOG" id="COG1317">
    <property type="taxonomic scope" value="Bacteria"/>
</dbReference>
<keyword evidence="13" id="KW-1185">Reference proteome</keyword>
<dbReference type="GO" id="GO:0044781">
    <property type="term" value="P:bacterial-type flagellum organization"/>
    <property type="evidence" value="ECO:0007669"/>
    <property type="project" value="UniProtKB-KW"/>
</dbReference>
<protein>
    <recommendedName>
        <fullName evidence="4">Flagellar assembly protein FliH</fullName>
    </recommendedName>
</protein>
<dbReference type="PANTHER" id="PTHR34982:SF1">
    <property type="entry name" value="FLAGELLAR ASSEMBLY PROTEIN FLIH"/>
    <property type="match status" value="1"/>
</dbReference>
<evidence type="ECO:0000256" key="9">
    <source>
        <dbReference type="ARBA" id="ARBA00023225"/>
    </source>
</evidence>
<dbReference type="RefSeq" id="WP_011760408.1">
    <property type="nucleotide sequence ID" value="NC_008700.1"/>
</dbReference>
<organism evidence="12 13">
    <name type="scientific">Shewanella amazonensis (strain ATCC BAA-1098 / SB2B)</name>
    <dbReference type="NCBI Taxonomy" id="326297"/>
    <lineage>
        <taxon>Bacteria</taxon>
        <taxon>Pseudomonadati</taxon>
        <taxon>Pseudomonadota</taxon>
        <taxon>Gammaproteobacteria</taxon>
        <taxon>Alteromonadales</taxon>
        <taxon>Shewanellaceae</taxon>
        <taxon>Shewanella</taxon>
    </lineage>
</organism>
<keyword evidence="7" id="KW-1005">Bacterial flagellum biogenesis</keyword>
<dbReference type="InterPro" id="IPR018035">
    <property type="entry name" value="Flagellar_FliH/T3SS_HrpE"/>
</dbReference>
<evidence type="ECO:0000256" key="1">
    <source>
        <dbReference type="ARBA" id="ARBA00003041"/>
    </source>
</evidence>
<evidence type="ECO:0000256" key="8">
    <source>
        <dbReference type="ARBA" id="ARBA00022927"/>
    </source>
</evidence>
<keyword evidence="12" id="KW-0282">Flagellum</keyword>
<feature type="compositionally biased region" description="Low complexity" evidence="10">
    <location>
        <begin position="263"/>
        <end position="274"/>
    </location>
</feature>
<name>A1S7Z4_SHEAM</name>
<keyword evidence="9" id="KW-1006">Bacterial flagellum protein export</keyword>
<reference evidence="12 13" key="1">
    <citation type="submission" date="2006-12" db="EMBL/GenBank/DDBJ databases">
        <title>Complete sequence of Shewanella amazonensis SB2B.</title>
        <authorList>
            <consortium name="US DOE Joint Genome Institute"/>
            <person name="Copeland A."/>
            <person name="Lucas S."/>
            <person name="Lapidus A."/>
            <person name="Barry K."/>
            <person name="Detter J.C."/>
            <person name="Glavina del Rio T."/>
            <person name="Hammon N."/>
            <person name="Israni S."/>
            <person name="Dalin E."/>
            <person name="Tice H."/>
            <person name="Pitluck S."/>
            <person name="Munk A.C."/>
            <person name="Brettin T."/>
            <person name="Bruce D."/>
            <person name="Han C."/>
            <person name="Tapia R."/>
            <person name="Gilna P."/>
            <person name="Schmutz J."/>
            <person name="Larimer F."/>
            <person name="Land M."/>
            <person name="Hauser L."/>
            <person name="Kyrpides N."/>
            <person name="Mikhailova N."/>
            <person name="Fredrickson J."/>
            <person name="Richardson P."/>
        </authorList>
    </citation>
    <scope>NUCLEOTIDE SEQUENCE [LARGE SCALE GENOMIC DNA]</scope>
    <source>
        <strain evidence="13">ATCC BAA-1098 / SB2B</strain>
    </source>
</reference>